<protein>
    <submittedName>
        <fullName evidence="2">Uncharacterized protein</fullName>
    </submittedName>
</protein>
<feature type="compositionally biased region" description="Basic and acidic residues" evidence="1">
    <location>
        <begin position="277"/>
        <end position="298"/>
    </location>
</feature>
<name>A0A973WPT4_9BRAD</name>
<reference evidence="2" key="1">
    <citation type="submission" date="2020-06" db="EMBL/GenBank/DDBJ databases">
        <title>Whole Genome Sequence of Bradyrhizobium sp. Strain 66S1MB.</title>
        <authorList>
            <person name="Bromfield E."/>
            <person name="Cloutier S."/>
        </authorList>
    </citation>
    <scope>NUCLEOTIDE SEQUENCE</scope>
    <source>
        <strain evidence="2">66S1MB</strain>
    </source>
</reference>
<comment type="caution">
    <text evidence="2">The sequence shown here is derived from an EMBL/GenBank/DDBJ whole genome shotgun (WGS) entry which is preliminary data.</text>
</comment>
<dbReference type="RefSeq" id="WP_176532222.1">
    <property type="nucleotide sequence ID" value="NZ_CP088022.1"/>
</dbReference>
<gene>
    <name evidence="2" type="ORF">HU230_23895</name>
</gene>
<feature type="region of interest" description="Disordered" evidence="1">
    <location>
        <begin position="277"/>
        <end position="305"/>
    </location>
</feature>
<accession>A0A973WPT4</accession>
<dbReference type="AlphaFoldDB" id="A0A973WPT4"/>
<sequence>MRFNLAILSVLAARPEQRIPLEEVSREVKRMIAAGDAATKLKRSSELGDADVFQSGWASINEAGLQITDSGLALWRELEASRVEQELNAQELSEQELVEQESGEPQAERLETVAADPRDAIGDAVIERSGAIDRQIPFVMQEGLADRAASGASRSTAASDLPARAAIVPEPAFGSIHDTDRSGSRLSHLVKRLGTSLPGFAQARRRRTKREGPDRNTVNGVGVTGLAVACLSLISIVACVAAAIALGQITSLKSDNAALRRELVPLRDRLTRIEQEAAKREAAQQEAQDKLEADKKASDAGSEQTALNLSRDEIQLIREYIKAAPSAAGGGPPINVGDPVTGGMIPLPSPLTEKAPRLVGARFAIRNGAIIISARSSRRVDALLMPN</sequence>
<evidence type="ECO:0000256" key="1">
    <source>
        <dbReference type="SAM" id="MobiDB-lite"/>
    </source>
</evidence>
<organism evidence="2">
    <name type="scientific">Bradyrhizobium quebecense</name>
    <dbReference type="NCBI Taxonomy" id="2748629"/>
    <lineage>
        <taxon>Bacteria</taxon>
        <taxon>Pseudomonadati</taxon>
        <taxon>Pseudomonadota</taxon>
        <taxon>Alphaproteobacteria</taxon>
        <taxon>Hyphomicrobiales</taxon>
        <taxon>Nitrobacteraceae</taxon>
        <taxon>Bradyrhizobium</taxon>
    </lineage>
</organism>
<proteinExistence type="predicted"/>
<dbReference type="EMBL" id="JABWSX010000001">
    <property type="protein sequence ID" value="NVL08749.1"/>
    <property type="molecule type" value="Genomic_DNA"/>
</dbReference>
<evidence type="ECO:0000313" key="2">
    <source>
        <dbReference type="EMBL" id="NVL08749.1"/>
    </source>
</evidence>